<feature type="region of interest" description="Disordered" evidence="1">
    <location>
        <begin position="708"/>
        <end position="728"/>
    </location>
</feature>
<dbReference type="Pfam" id="PF15090">
    <property type="entry name" value="DUF4553"/>
    <property type="match status" value="1"/>
</dbReference>
<feature type="compositionally biased region" description="Basic and acidic residues" evidence="1">
    <location>
        <begin position="1767"/>
        <end position="1777"/>
    </location>
</feature>
<gene>
    <name evidence="2" type="ORF">PODLI_1B033664</name>
</gene>
<feature type="region of interest" description="Disordered" evidence="1">
    <location>
        <begin position="526"/>
        <end position="550"/>
    </location>
</feature>
<feature type="compositionally biased region" description="Polar residues" evidence="1">
    <location>
        <begin position="843"/>
        <end position="865"/>
    </location>
</feature>
<dbReference type="PANTHER" id="PTHR14931:SF2">
    <property type="entry name" value="LIGAND DEPENDENT NUCLEAR RECEPTOR COREPRESSOR"/>
    <property type="match status" value="1"/>
</dbReference>
<dbReference type="Proteomes" id="UP001178461">
    <property type="component" value="Chromosome 5"/>
</dbReference>
<reference evidence="2" key="1">
    <citation type="submission" date="2022-12" db="EMBL/GenBank/DDBJ databases">
        <authorList>
            <person name="Alioto T."/>
            <person name="Alioto T."/>
            <person name="Gomez Garrido J."/>
        </authorList>
    </citation>
    <scope>NUCLEOTIDE SEQUENCE</scope>
</reference>
<feature type="compositionally biased region" description="Polar residues" evidence="1">
    <location>
        <begin position="292"/>
        <end position="304"/>
    </location>
</feature>
<name>A0AA35KBC6_9SAUR</name>
<feature type="region of interest" description="Disordered" evidence="1">
    <location>
        <begin position="289"/>
        <end position="314"/>
    </location>
</feature>
<feature type="region of interest" description="Disordered" evidence="1">
    <location>
        <begin position="601"/>
        <end position="645"/>
    </location>
</feature>
<feature type="compositionally biased region" description="Basic and acidic residues" evidence="1">
    <location>
        <begin position="1855"/>
        <end position="1870"/>
    </location>
</feature>
<feature type="compositionally biased region" description="Basic residues" evidence="1">
    <location>
        <begin position="1778"/>
        <end position="1791"/>
    </location>
</feature>
<feature type="region of interest" description="Disordered" evidence="1">
    <location>
        <begin position="1347"/>
        <end position="1366"/>
    </location>
</feature>
<feature type="compositionally biased region" description="Low complexity" evidence="1">
    <location>
        <begin position="209"/>
        <end position="224"/>
    </location>
</feature>
<feature type="compositionally biased region" description="Low complexity" evidence="1">
    <location>
        <begin position="1719"/>
        <end position="1729"/>
    </location>
</feature>
<keyword evidence="3" id="KW-1185">Reference proteome</keyword>
<feature type="compositionally biased region" description="Basic and acidic residues" evidence="1">
    <location>
        <begin position="480"/>
        <end position="489"/>
    </location>
</feature>
<protein>
    <submittedName>
        <fullName evidence="2">HTH psq-type domain-containing protein</fullName>
    </submittedName>
</protein>
<feature type="compositionally biased region" description="Basic and acidic residues" evidence="1">
    <location>
        <begin position="1089"/>
        <end position="1106"/>
    </location>
</feature>
<dbReference type="EMBL" id="OX395130">
    <property type="protein sequence ID" value="CAI5775187.1"/>
    <property type="molecule type" value="Genomic_DNA"/>
</dbReference>
<feature type="compositionally biased region" description="Basic residues" evidence="1">
    <location>
        <begin position="613"/>
        <end position="624"/>
    </location>
</feature>
<feature type="compositionally biased region" description="Basic and acidic residues" evidence="1">
    <location>
        <begin position="1636"/>
        <end position="1650"/>
    </location>
</feature>
<feature type="region of interest" description="Disordered" evidence="1">
    <location>
        <begin position="825"/>
        <end position="925"/>
    </location>
</feature>
<feature type="region of interest" description="Disordered" evidence="1">
    <location>
        <begin position="208"/>
        <end position="228"/>
    </location>
</feature>
<feature type="compositionally biased region" description="Polar residues" evidence="1">
    <location>
        <begin position="1149"/>
        <end position="1179"/>
    </location>
</feature>
<proteinExistence type="predicted"/>
<dbReference type="InterPro" id="IPR028104">
    <property type="entry name" value="DUF4553"/>
</dbReference>
<feature type="compositionally biased region" description="Polar residues" evidence="1">
    <location>
        <begin position="1354"/>
        <end position="1366"/>
    </location>
</feature>
<feature type="region of interest" description="Disordered" evidence="1">
    <location>
        <begin position="741"/>
        <end position="767"/>
    </location>
</feature>
<feature type="region of interest" description="Disordered" evidence="1">
    <location>
        <begin position="420"/>
        <end position="489"/>
    </location>
</feature>
<evidence type="ECO:0000313" key="3">
    <source>
        <dbReference type="Proteomes" id="UP001178461"/>
    </source>
</evidence>
<evidence type="ECO:0000256" key="1">
    <source>
        <dbReference type="SAM" id="MobiDB-lite"/>
    </source>
</evidence>
<feature type="region of interest" description="Disordered" evidence="1">
    <location>
        <begin position="1573"/>
        <end position="1870"/>
    </location>
</feature>
<evidence type="ECO:0000313" key="2">
    <source>
        <dbReference type="EMBL" id="CAI5775187.1"/>
    </source>
</evidence>
<accession>A0AA35KBC6</accession>
<feature type="region of interest" description="Disordered" evidence="1">
    <location>
        <begin position="1002"/>
        <end position="1186"/>
    </location>
</feature>
<organism evidence="2 3">
    <name type="scientific">Podarcis lilfordi</name>
    <name type="common">Lilford's wall lizard</name>
    <dbReference type="NCBI Taxonomy" id="74358"/>
    <lineage>
        <taxon>Eukaryota</taxon>
        <taxon>Metazoa</taxon>
        <taxon>Chordata</taxon>
        <taxon>Craniata</taxon>
        <taxon>Vertebrata</taxon>
        <taxon>Euteleostomi</taxon>
        <taxon>Lepidosauria</taxon>
        <taxon>Squamata</taxon>
        <taxon>Bifurcata</taxon>
        <taxon>Unidentata</taxon>
        <taxon>Episquamata</taxon>
        <taxon>Laterata</taxon>
        <taxon>Lacertibaenia</taxon>
        <taxon>Lacertidae</taxon>
        <taxon>Podarcis</taxon>
    </lineage>
</organism>
<feature type="compositionally biased region" description="Polar residues" evidence="1">
    <location>
        <begin position="441"/>
        <end position="463"/>
    </location>
</feature>
<feature type="region of interest" description="Disordered" evidence="1">
    <location>
        <begin position="382"/>
        <end position="401"/>
    </location>
</feature>
<dbReference type="PANTHER" id="PTHR14931">
    <property type="entry name" value="GENE 340-RELATED"/>
    <property type="match status" value="1"/>
</dbReference>
<feature type="compositionally biased region" description="Polar residues" evidence="1">
    <location>
        <begin position="1603"/>
        <end position="1617"/>
    </location>
</feature>
<sequence>MLIMLTVIHLTGCPKTRMSNCDMWRSVDARLATYISIWLAPPVILSRILVKVEVMLMRIPWKNSKTLMELMKRISNMKIESLRTYTGFESILEGLFGPELLKDLSLFKDFEPEGVSDWSFDENCLFCCLRREKVKEHLVSLDEPALEVGHQALLRQEQAKIIRFERQAEEFIHAVFYRKDSHRVSDPNIPLVAREIMQRMIRQFAAEYTSKTSSTQDSSSPNSTKNQSLLKASLVASSPVGATAQNPVLSKLLMADQDSPLDLTVRKSQLDPSEQDGVLDLSTKKSPCAGSASLSHSPGCSATPGNGEDAADCLGQPKSPLEKFMVRLCTYHQKHFVRVLNDICTEVQTGCEGQQLPGAENMDVSTCSSGCSQYRTENQELGTSCSESKLPSSLDTEQSGSHGSLRKLCHALKQAVDLKSTDRRENCSPVVRRDFPELPSVRTSSASPRDSPSQGYLTASNSHHSAKSMEGQALGSDQEMGGRKGEDDKDQVQNRALLGGYNAVKATNIHMSEDGLVGSQKNTFKAFPEETREPGFTTNSPRRADKENALQCSSKASLHPDTEMNDQEARLKAENHLQASGKSKGSYNMQPVDKTHVENAKDGWLSNSPVPVVHHKTTSGHSRTKSNSSSTKSTRKSKRPSGLRINDYDNQCDVVYISQPITECHFESKRVVSSRKTARKSTRGYYYNGECCEIPTVRTLAKTSHVQESGNTLASRPEVLTSPSQGASLPSDSCLAAAQAMSGDGDKRPAVAVPQGDASNNSTQEGDEILPAEKAAPEVSFVKEREDSSAEASTIALSPLPSLVLRVEKGSLSNTSLQTTLVSPCQLSKGEPQDEMDMDTVQKAGNGTDSCKSSRPNEDSGNTGESVVLSASEVANGEESAMFSETEAIPEPSILPDQVPPDSMALQPPEDLSPGMDLMPPLEEPAPVEHLPPFVELPSDVEPPLLSPIDLAEPPALVRLEPSIAFPGELPPITEHMCPGEPVASSRAVSPGIVVSEPPAHIDLEAPSGAPSIESPVVGPGKLDTELSQPLSDLDAAELPGSLQGADAHESINTQNSIEGILDSGGIHSGESETVLPVADNDEDWGEGTVKDTSETSKVDDGKELDSEAPAVPQTSEVDNKEGASSKTSPDKKRKREKKPQVVSDRCLRSQQSLSSAEDSPEQSTSSMSLQPPQVQIKLSKSPGAKRFKREVQLDGAASLCFPNDGFQETLLNNIGNSSEQQPGDRNDITMGQASQTQLAKKTIVEEDQNGEGNKDKAGAMLEICLEGDSDRRSVHVPAETSDKGEKQSDLTSGTPDNFDSMMEVTEELHTQHGPSSVSRSESKLVPSERSVKSKKPALQFYNLRHTPAPTPVATASKNTSGKETVQGDSNAVTIQAGCNVTDQENAQSEDTVGFSSMEVLSDNKPSFVEWCAEEENQELITNFNTQYMKVQKGWIQLEKEAQPAPKVKNKSDKLKEIWKSKKRTRKLKGPTEGQKLSPVQMLFMKGFDMSNICKWFMETTETKSLVIVKKMNTRLPGDIPLIKLPLQKGCYSGSYPSSLQAERLKKHLKKFAAMTPAKNTIKIQRLWAKLRDGSEDKEPEQAASSKQMPPSEVSVEHKAEAKSTQPPSTPVQTSSRILRKYSNLRGKLNAIRKVAKQDKNDGVTKHPSAESKPSGKSLCIKPLVSPKLAQQVQAPPLATKTSLVERGGKGRKAKGKIQEDTSSKGHLQQTRKKSPTESSRSQRLLSTSSKERLPLKKASKPKPAGPPATRKQAAADKSHKPVSGNEKAKKLNDLRPGKRKPSVQKGKAKAGQKASLPSRQEGLAKPPKQKAVQDSSSRPPKVAAQKASSGKALTRSMKRIQESSRAQGKRKLRASKDSSPSKRRCLDAK</sequence>
<feature type="compositionally biased region" description="Basic and acidic residues" evidence="1">
    <location>
        <begin position="420"/>
        <end position="436"/>
    </location>
</feature>
<feature type="compositionally biased region" description="Polar residues" evidence="1">
    <location>
        <begin position="1212"/>
        <end position="1222"/>
    </location>
</feature>
<feature type="compositionally biased region" description="Polar residues" evidence="1">
    <location>
        <begin position="1229"/>
        <end position="1240"/>
    </location>
</feature>
<feature type="region of interest" description="Disordered" evidence="1">
    <location>
        <begin position="1212"/>
        <end position="1337"/>
    </location>
</feature>